<evidence type="ECO:0000256" key="1">
    <source>
        <dbReference type="SAM" id="MobiDB-lite"/>
    </source>
</evidence>
<sequence length="327" mass="36280">MSSCRLRRCYCCRYYCASTGAAAVADAVAGLGVDEAKGVRYSRVSKGLDYERRWRAARWVREKKRTDKDKREDEEKASRMDWEQEEEEEEEEEEKRREDNGPAGVAATQGSRQKSRREEEEEEAAAEKKKKKRKQEAEAEAEARRVRPATETRLAASRALPPCLVSPIRSEKAAGRCGRRKEEEDDGDGTRGQGEWSGKARYGSKYCTGGMDTRGAAAKGGLALFSTAFNALSTLSPLSRPGQWRPVAAASGRVLGTCGHGQRWRAQRVQCTAAGPCGSFLGLCPRMWLAVKLQGTERLFDLWTTSSAPVLFSGWFPACRGRDAHPT</sequence>
<dbReference type="EMBL" id="PPTA01000002">
    <property type="protein sequence ID" value="TFB05956.1"/>
    <property type="molecule type" value="Genomic_DNA"/>
</dbReference>
<proteinExistence type="predicted"/>
<feature type="compositionally biased region" description="Basic and acidic residues" evidence="1">
    <location>
        <begin position="135"/>
        <end position="150"/>
    </location>
</feature>
<feature type="compositionally biased region" description="Basic and acidic residues" evidence="1">
    <location>
        <begin position="64"/>
        <end position="82"/>
    </location>
</feature>
<accession>A0ABY2HCT1</accession>
<comment type="caution">
    <text evidence="2">The sequence shown here is derived from an EMBL/GenBank/DDBJ whole genome shotgun (WGS) entry which is preliminary data.</text>
</comment>
<feature type="region of interest" description="Disordered" evidence="1">
    <location>
        <begin position="166"/>
        <end position="197"/>
    </location>
</feature>
<dbReference type="GeneID" id="300573675"/>
<protein>
    <submittedName>
        <fullName evidence="2">Uncharacterized protein</fullName>
    </submittedName>
</protein>
<keyword evidence="3" id="KW-1185">Reference proteome</keyword>
<reference evidence="2 3" key="1">
    <citation type="submission" date="2018-01" db="EMBL/GenBank/DDBJ databases">
        <title>Genome characterization of the sugarcane-associated fungus Trichoderma ghanense CCMA-1212 and their application in lignocelulose bioconversion.</title>
        <authorList>
            <person name="Steindorff A.S."/>
            <person name="Mendes T.D."/>
            <person name="Vilela E.S.D."/>
            <person name="Rodrigues D.S."/>
            <person name="Formighieri E.F."/>
            <person name="Melo I.S."/>
            <person name="Favaro L.C.L."/>
        </authorList>
    </citation>
    <scope>NUCLEOTIDE SEQUENCE [LARGE SCALE GENOMIC DNA]</scope>
    <source>
        <strain evidence="2 3">CCMA-1212</strain>
    </source>
</reference>
<feature type="compositionally biased region" description="Acidic residues" evidence="1">
    <location>
        <begin position="83"/>
        <end position="93"/>
    </location>
</feature>
<dbReference type="Proteomes" id="UP001642720">
    <property type="component" value="Unassembled WGS sequence"/>
</dbReference>
<evidence type="ECO:0000313" key="2">
    <source>
        <dbReference type="EMBL" id="TFB05956.1"/>
    </source>
</evidence>
<organism evidence="2 3">
    <name type="scientific">Trichoderma ghanense</name>
    <dbReference type="NCBI Taxonomy" id="65468"/>
    <lineage>
        <taxon>Eukaryota</taxon>
        <taxon>Fungi</taxon>
        <taxon>Dikarya</taxon>
        <taxon>Ascomycota</taxon>
        <taxon>Pezizomycotina</taxon>
        <taxon>Sordariomycetes</taxon>
        <taxon>Hypocreomycetidae</taxon>
        <taxon>Hypocreales</taxon>
        <taxon>Hypocreaceae</taxon>
        <taxon>Trichoderma</taxon>
    </lineage>
</organism>
<feature type="region of interest" description="Disordered" evidence="1">
    <location>
        <begin position="62"/>
        <end position="154"/>
    </location>
</feature>
<gene>
    <name evidence="2" type="ORF">CCMA1212_001811</name>
</gene>
<name>A0ABY2HCT1_9HYPO</name>
<dbReference type="RefSeq" id="XP_073562157.1">
    <property type="nucleotide sequence ID" value="XM_073699225.1"/>
</dbReference>
<evidence type="ECO:0000313" key="3">
    <source>
        <dbReference type="Proteomes" id="UP001642720"/>
    </source>
</evidence>